<proteinExistence type="predicted"/>
<dbReference type="SUPFAM" id="SSF48371">
    <property type="entry name" value="ARM repeat"/>
    <property type="match status" value="1"/>
</dbReference>
<dbReference type="EMBL" id="AM746676">
    <property type="protein sequence ID" value="CAN92265.1"/>
    <property type="molecule type" value="Genomic_DNA"/>
</dbReference>
<feature type="chain" id="PRO_5002735673" description="HEAT repeat domain-containing protein" evidence="1">
    <location>
        <begin position="23"/>
        <end position="294"/>
    </location>
</feature>
<dbReference type="RefSeq" id="WP_012234741.1">
    <property type="nucleotide sequence ID" value="NC_010162.1"/>
</dbReference>
<dbReference type="PROSITE" id="PS51257">
    <property type="entry name" value="PROKAR_LIPOPROTEIN"/>
    <property type="match status" value="1"/>
</dbReference>
<evidence type="ECO:0000313" key="3">
    <source>
        <dbReference type="Proteomes" id="UP000002139"/>
    </source>
</evidence>
<dbReference type="KEGG" id="scl:sce2106"/>
<evidence type="ECO:0000313" key="2">
    <source>
        <dbReference type="EMBL" id="CAN92265.1"/>
    </source>
</evidence>
<evidence type="ECO:0008006" key="4">
    <source>
        <dbReference type="Google" id="ProtNLM"/>
    </source>
</evidence>
<dbReference type="Pfam" id="PF13646">
    <property type="entry name" value="HEAT_2"/>
    <property type="match status" value="1"/>
</dbReference>
<protein>
    <recommendedName>
        <fullName evidence="4">HEAT repeat domain-containing protein</fullName>
    </recommendedName>
</protein>
<dbReference type="BioCyc" id="SCEL448385:SCE_RS10840-MONOMER"/>
<dbReference type="InterPro" id="IPR016024">
    <property type="entry name" value="ARM-type_fold"/>
</dbReference>
<organism evidence="2 3">
    <name type="scientific">Sorangium cellulosum (strain So ce56)</name>
    <name type="common">Polyangium cellulosum (strain So ce56)</name>
    <dbReference type="NCBI Taxonomy" id="448385"/>
    <lineage>
        <taxon>Bacteria</taxon>
        <taxon>Pseudomonadati</taxon>
        <taxon>Myxococcota</taxon>
        <taxon>Polyangia</taxon>
        <taxon>Polyangiales</taxon>
        <taxon>Polyangiaceae</taxon>
        <taxon>Sorangium</taxon>
    </lineage>
</organism>
<name>A9FVE0_SORC5</name>
<feature type="signal peptide" evidence="1">
    <location>
        <begin position="1"/>
        <end position="22"/>
    </location>
</feature>
<accession>A9FVE0</accession>
<reference evidence="2 3" key="1">
    <citation type="journal article" date="2007" name="Nat. Biotechnol.">
        <title>Complete genome sequence of the myxobacterium Sorangium cellulosum.</title>
        <authorList>
            <person name="Schneiker S."/>
            <person name="Perlova O."/>
            <person name="Kaiser O."/>
            <person name="Gerth K."/>
            <person name="Alici A."/>
            <person name="Altmeyer M.O."/>
            <person name="Bartels D."/>
            <person name="Bekel T."/>
            <person name="Beyer S."/>
            <person name="Bode E."/>
            <person name="Bode H.B."/>
            <person name="Bolten C.J."/>
            <person name="Choudhuri J.V."/>
            <person name="Doss S."/>
            <person name="Elnakady Y.A."/>
            <person name="Frank B."/>
            <person name="Gaigalat L."/>
            <person name="Goesmann A."/>
            <person name="Groeger C."/>
            <person name="Gross F."/>
            <person name="Jelsbak L."/>
            <person name="Jelsbak L."/>
            <person name="Kalinowski J."/>
            <person name="Kegler C."/>
            <person name="Knauber T."/>
            <person name="Konietzny S."/>
            <person name="Kopp M."/>
            <person name="Krause L."/>
            <person name="Krug D."/>
            <person name="Linke B."/>
            <person name="Mahmud T."/>
            <person name="Martinez-Arias R."/>
            <person name="McHardy A.C."/>
            <person name="Merai M."/>
            <person name="Meyer F."/>
            <person name="Mormann S."/>
            <person name="Munoz-Dorado J."/>
            <person name="Perez J."/>
            <person name="Pradella S."/>
            <person name="Rachid S."/>
            <person name="Raddatz G."/>
            <person name="Rosenau F."/>
            <person name="Rueckert C."/>
            <person name="Sasse F."/>
            <person name="Scharfe M."/>
            <person name="Schuster S.C."/>
            <person name="Suen G."/>
            <person name="Treuner-Lange A."/>
            <person name="Velicer G.J."/>
            <person name="Vorholter F.-J."/>
            <person name="Weissman K.J."/>
            <person name="Welch R.D."/>
            <person name="Wenzel S.C."/>
            <person name="Whitworth D.E."/>
            <person name="Wilhelm S."/>
            <person name="Wittmann C."/>
            <person name="Bloecker H."/>
            <person name="Puehler A."/>
            <person name="Mueller R."/>
        </authorList>
    </citation>
    <scope>NUCLEOTIDE SEQUENCE [LARGE SCALE GENOMIC DNA]</scope>
    <source>
        <strain evidence="3">So ce56</strain>
    </source>
</reference>
<dbReference type="AlphaFoldDB" id="A9FVE0"/>
<evidence type="ECO:0000256" key="1">
    <source>
        <dbReference type="SAM" id="SignalP"/>
    </source>
</evidence>
<dbReference type="Gene3D" id="1.25.10.10">
    <property type="entry name" value="Leucine-rich Repeat Variant"/>
    <property type="match status" value="1"/>
</dbReference>
<dbReference type="InterPro" id="IPR011989">
    <property type="entry name" value="ARM-like"/>
</dbReference>
<dbReference type="HOGENOM" id="CLU_946290_0_0_7"/>
<keyword evidence="3" id="KW-1185">Reference proteome</keyword>
<keyword evidence="1" id="KW-0732">Signal</keyword>
<gene>
    <name evidence="2" type="ordered locus">sce2106</name>
</gene>
<dbReference type="Proteomes" id="UP000002139">
    <property type="component" value="Chromosome"/>
</dbReference>
<sequence>MIIRPVAIVVFVSATASCGLIACTAPSDGAGAQGVQVNENPMDEWFAIYLAGIPSPDRQVTSAAMAEAQHARAAILEMGERAVGPLSRRWESSSFTEKDAAWDLVLEIGPAVVPELRRRAHELSPTARIWAASARHHFGDATAVGDLVAMLKSETPHVRHLAALALVFQGDVPPSAEEPAVAALVDALHSEAKLESTAFSVAGAALACLVAATGQPLLPPDKPIRFYNYVAFAFPPPVHPFPFASDYLGDAPPDERAAIVAAAEAWWNAPGRTLSLRPIQPTWPRAELDASSRP</sequence>